<dbReference type="Proteomes" id="UP000182149">
    <property type="component" value="Unassembled WGS sequence"/>
</dbReference>
<evidence type="ECO:0000313" key="6">
    <source>
        <dbReference type="Proteomes" id="UP000182149"/>
    </source>
</evidence>
<feature type="binding site" evidence="2">
    <location>
        <position position="189"/>
    </location>
    <ligand>
        <name>S-adenosyl-L-methionine</name>
        <dbReference type="ChEBI" id="CHEBI:59789"/>
    </ligand>
</feature>
<dbReference type="Gene3D" id="3.40.50.150">
    <property type="entry name" value="Vaccinia Virus protein VP39"/>
    <property type="match status" value="1"/>
</dbReference>
<sequence>MLKKIERGAMFIQTQSDLFRCPTCHQMMHAQEKALVCLEGHRFDVSKKGTLYFLNHQIKTDYDQEMFEHRRKLIVHGMYQPLLDLLQPFCQNQRILDVGCGEGSFLQQLNEQATLLPSVGFDISKEGIYLASDYGENVFWCVADLTNLPFQEDRFTTILNIFSPSNYQEFQRVLVDGGQLIKVVPRSGYLKELRAAFYPEDEKKQHYSNQAVVEKFQETFRESERQTLTYVFDIPESCQLSLLEMSPLEWGVSMEIKEKLQKNPLKRITIDLDILIGRISD</sequence>
<dbReference type="PANTHER" id="PTHR43460">
    <property type="entry name" value="METHYLTRANSFERASE"/>
    <property type="match status" value="1"/>
</dbReference>
<evidence type="ECO:0000259" key="3">
    <source>
        <dbReference type="Pfam" id="PF13847"/>
    </source>
</evidence>
<dbReference type="RefSeq" id="WP_071875699.1">
    <property type="nucleotide sequence ID" value="NZ_JBHSHF010000003.1"/>
</dbReference>
<dbReference type="InterPro" id="IPR029063">
    <property type="entry name" value="SAM-dependent_MTases_sf"/>
</dbReference>
<comment type="caution">
    <text evidence="5">The sequence shown here is derived from an EMBL/GenBank/DDBJ whole genome shotgun (WGS) entry which is preliminary data.</text>
</comment>
<feature type="binding site" evidence="1">
    <location>
        <position position="41"/>
    </location>
    <ligand>
        <name>Zn(2+)</name>
        <dbReference type="ChEBI" id="CHEBI:29105"/>
    </ligand>
</feature>
<keyword evidence="2" id="KW-0949">S-adenosyl-L-methionine</keyword>
<organism evidence="5 6">
    <name type="scientific">Enterococcus aquimarinus</name>
    <dbReference type="NCBI Taxonomy" id="328396"/>
    <lineage>
        <taxon>Bacteria</taxon>
        <taxon>Bacillati</taxon>
        <taxon>Bacillota</taxon>
        <taxon>Bacilli</taxon>
        <taxon>Lactobacillales</taxon>
        <taxon>Enterococcaceae</taxon>
        <taxon>Enterococcus</taxon>
    </lineage>
</organism>
<dbReference type="InterPro" id="IPR016718">
    <property type="entry name" value="rRNA_m1G-MeTrfase_A_prd"/>
</dbReference>
<feature type="binding site" evidence="1">
    <location>
        <position position="21"/>
    </location>
    <ligand>
        <name>Zn(2+)</name>
        <dbReference type="ChEBI" id="CHEBI:29105"/>
    </ligand>
</feature>
<dbReference type="PANTHER" id="PTHR43460:SF1">
    <property type="entry name" value="METHYLTRANSFERASE TYPE 11 DOMAIN-CONTAINING PROTEIN"/>
    <property type="match status" value="1"/>
</dbReference>
<dbReference type="SUPFAM" id="SSF53335">
    <property type="entry name" value="S-adenosyl-L-methionine-dependent methyltransferases"/>
    <property type="match status" value="1"/>
</dbReference>
<dbReference type="GO" id="GO:0008168">
    <property type="term" value="F:methyltransferase activity"/>
    <property type="evidence" value="ECO:0007669"/>
    <property type="project" value="UniProtKB-KW"/>
</dbReference>
<feature type="binding site" evidence="1">
    <location>
        <position position="37"/>
    </location>
    <ligand>
        <name>Zn(2+)</name>
        <dbReference type="ChEBI" id="CHEBI:29105"/>
    </ligand>
</feature>
<evidence type="ECO:0000256" key="2">
    <source>
        <dbReference type="PIRSR" id="PIRSR018249-2"/>
    </source>
</evidence>
<keyword evidence="5" id="KW-0808">Transferase</keyword>
<feature type="binding site" evidence="1">
    <location>
        <position position="24"/>
    </location>
    <ligand>
        <name>Zn(2+)</name>
        <dbReference type="ChEBI" id="CHEBI:29105"/>
    </ligand>
</feature>
<dbReference type="Pfam" id="PF13847">
    <property type="entry name" value="Methyltransf_31"/>
    <property type="match status" value="1"/>
</dbReference>
<dbReference type="InterPro" id="IPR052939">
    <property type="entry name" value="23S_rRNA_MeTrnsfrase_RlmA"/>
</dbReference>
<keyword evidence="6" id="KW-1185">Reference proteome</keyword>
<dbReference type="OrthoDB" id="5522265at2"/>
<name>A0A1L8QNL3_9ENTE</name>
<dbReference type="InterPro" id="IPR048647">
    <property type="entry name" value="RlmA_N"/>
</dbReference>
<dbReference type="Pfam" id="PF21302">
    <property type="entry name" value="Zn_ribbon_RlmA"/>
    <property type="match status" value="1"/>
</dbReference>
<keyword evidence="5" id="KW-0489">Methyltransferase</keyword>
<dbReference type="CDD" id="cd02440">
    <property type="entry name" value="AdoMet_MTases"/>
    <property type="match status" value="1"/>
</dbReference>
<evidence type="ECO:0000259" key="4">
    <source>
        <dbReference type="Pfam" id="PF21302"/>
    </source>
</evidence>
<gene>
    <name evidence="5" type="ORF">RU93_GL001260</name>
</gene>
<dbReference type="InterPro" id="IPR025714">
    <property type="entry name" value="Methyltranfer_dom"/>
</dbReference>
<proteinExistence type="predicted"/>
<dbReference type="PIRSF" id="PIRSF018249">
    <property type="entry name" value="MyrA_prd"/>
    <property type="match status" value="1"/>
</dbReference>
<feature type="domain" description="23S rRNA (guanine(745)-N(1))-methyltransferase N-terminal" evidence="4">
    <location>
        <begin position="19"/>
        <end position="54"/>
    </location>
</feature>
<evidence type="ECO:0000256" key="1">
    <source>
        <dbReference type="PIRSR" id="PIRSR018249-1"/>
    </source>
</evidence>
<feature type="binding site" evidence="2">
    <location>
        <begin position="102"/>
        <end position="103"/>
    </location>
    <ligand>
        <name>S-adenosyl-L-methionine</name>
        <dbReference type="ChEBI" id="CHEBI:59789"/>
    </ligand>
</feature>
<feature type="domain" description="Methyltransferase" evidence="3">
    <location>
        <begin position="92"/>
        <end position="205"/>
    </location>
</feature>
<keyword evidence="1" id="KW-0479">Metal-binding</keyword>
<evidence type="ECO:0000313" key="5">
    <source>
        <dbReference type="EMBL" id="OJG09016.1"/>
    </source>
</evidence>
<protein>
    <submittedName>
        <fullName evidence="5">Ribosomal RNA large subunit methyltransferase A</fullName>
    </submittedName>
</protein>
<dbReference type="STRING" id="328396.RU93_GL001260"/>
<keyword evidence="1" id="KW-0862">Zinc</keyword>
<dbReference type="AlphaFoldDB" id="A0A1L8QNL3"/>
<reference evidence="5 6" key="1">
    <citation type="submission" date="2014-12" db="EMBL/GenBank/DDBJ databases">
        <title>Draft genome sequences of 29 type strains of Enterococci.</title>
        <authorList>
            <person name="Zhong Z."/>
            <person name="Sun Z."/>
            <person name="Liu W."/>
            <person name="Zhang W."/>
            <person name="Zhang H."/>
        </authorList>
    </citation>
    <scope>NUCLEOTIDE SEQUENCE [LARGE SCALE GENOMIC DNA]</scope>
    <source>
        <strain evidence="5 6">DSM 17690</strain>
    </source>
</reference>
<accession>A0A1L8QNL3</accession>
<feature type="binding site" evidence="2">
    <location>
        <position position="79"/>
    </location>
    <ligand>
        <name>S-adenosyl-L-methionine</name>
        <dbReference type="ChEBI" id="CHEBI:59789"/>
    </ligand>
</feature>
<dbReference type="GO" id="GO:0032259">
    <property type="term" value="P:methylation"/>
    <property type="evidence" value="ECO:0007669"/>
    <property type="project" value="UniProtKB-KW"/>
</dbReference>
<dbReference type="GO" id="GO:0046872">
    <property type="term" value="F:metal ion binding"/>
    <property type="evidence" value="ECO:0007669"/>
    <property type="project" value="UniProtKB-KW"/>
</dbReference>
<dbReference type="EMBL" id="JXKD01000022">
    <property type="protein sequence ID" value="OJG09016.1"/>
    <property type="molecule type" value="Genomic_DNA"/>
</dbReference>